<proteinExistence type="predicted"/>
<dbReference type="SFLD" id="SFLDG01140">
    <property type="entry name" value="C2.B:_Phosphomannomutase_and_P"/>
    <property type="match status" value="1"/>
</dbReference>
<dbReference type="Gene3D" id="3.40.50.1000">
    <property type="entry name" value="HAD superfamily/HAD-like"/>
    <property type="match status" value="1"/>
</dbReference>
<dbReference type="GO" id="GO:0000287">
    <property type="term" value="F:magnesium ion binding"/>
    <property type="evidence" value="ECO:0007669"/>
    <property type="project" value="TreeGrafter"/>
</dbReference>
<gene>
    <name evidence="2" type="ORF">ITQ90_03540</name>
    <name evidence="1" type="ORF">S100892_01244</name>
</gene>
<dbReference type="NCBIfam" id="TIGR00099">
    <property type="entry name" value="Cof-subfamily"/>
    <property type="match status" value="1"/>
</dbReference>
<dbReference type="AlphaFoldDB" id="A0A1Y0VZ77"/>
<dbReference type="Pfam" id="PF08282">
    <property type="entry name" value="Hydrolase_3"/>
    <property type="match status" value="1"/>
</dbReference>
<dbReference type="Proteomes" id="UP000196118">
    <property type="component" value="Chromosome"/>
</dbReference>
<dbReference type="Proteomes" id="UP001194632">
    <property type="component" value="Unassembled WGS sequence"/>
</dbReference>
<dbReference type="GO" id="GO:0005829">
    <property type="term" value="C:cytosol"/>
    <property type="evidence" value="ECO:0007669"/>
    <property type="project" value="TreeGrafter"/>
</dbReference>
<dbReference type="PANTHER" id="PTHR10000">
    <property type="entry name" value="PHOSPHOSERINE PHOSPHATASE"/>
    <property type="match status" value="1"/>
</dbReference>
<dbReference type="InterPro" id="IPR006379">
    <property type="entry name" value="HAD-SF_hydro_IIB"/>
</dbReference>
<dbReference type="NCBIfam" id="TIGR01484">
    <property type="entry name" value="HAD-SF-IIB"/>
    <property type="match status" value="1"/>
</dbReference>
<evidence type="ECO:0000313" key="2">
    <source>
        <dbReference type="EMBL" id="MBF7114577.1"/>
    </source>
</evidence>
<protein>
    <submittedName>
        <fullName evidence="2">Cof-type HAD-IIB family hydrolase</fullName>
    </submittedName>
    <submittedName>
        <fullName evidence="1">Pyridoxal phosphate phosphatase YbhA</fullName>
    </submittedName>
</protein>
<dbReference type="EMBL" id="JADOFP010000002">
    <property type="protein sequence ID" value="MBF7114577.1"/>
    <property type="molecule type" value="Genomic_DNA"/>
</dbReference>
<keyword evidence="2" id="KW-0378">Hydrolase</keyword>
<sequence length="270" mass="30145">MHQKLITLDLDGTTLNSSSQLSPQTIKTIKNATAAGHIVSIVTGRPYRMARDIYDELSLKTPMANFNGALTHIPHQKWDGEYSRTINKAVVYDLMKHKDDYGIQLLAVESKDSFFADHAAPASFEFFPHEISNDQILTEKTLRTNPTSITILVEPNSAQKVKNQLLHYYGEYITVGVWGGPQSVLEIVSKGIQKAKAVAYLADYYHIDRQDTIAFGDEHNDAEMLDYVGRGVAMKNATEQIKGIANDITEFDNTEDGVAKYLNEYLGLAE</sequence>
<dbReference type="InterPro" id="IPR000150">
    <property type="entry name" value="Cof"/>
</dbReference>
<dbReference type="SUPFAM" id="SSF56784">
    <property type="entry name" value="HAD-like"/>
    <property type="match status" value="1"/>
</dbReference>
<dbReference type="CDD" id="cd07516">
    <property type="entry name" value="HAD_Pase"/>
    <property type="match status" value="1"/>
</dbReference>
<dbReference type="SFLD" id="SFLDS00003">
    <property type="entry name" value="Haloacid_Dehalogenase"/>
    <property type="match status" value="1"/>
</dbReference>
<dbReference type="RefSeq" id="WP_061812063.1">
    <property type="nucleotide sequence ID" value="NZ_CP085178.1"/>
</dbReference>
<organism evidence="1 3">
    <name type="scientific">Pediococcus pentosaceus</name>
    <dbReference type="NCBI Taxonomy" id="1255"/>
    <lineage>
        <taxon>Bacteria</taxon>
        <taxon>Bacillati</taxon>
        <taxon>Bacillota</taxon>
        <taxon>Bacilli</taxon>
        <taxon>Lactobacillales</taxon>
        <taxon>Lactobacillaceae</taxon>
        <taxon>Pediococcus</taxon>
    </lineage>
</organism>
<dbReference type="Gene3D" id="3.30.1240.10">
    <property type="match status" value="1"/>
</dbReference>
<dbReference type="InterPro" id="IPR023214">
    <property type="entry name" value="HAD_sf"/>
</dbReference>
<accession>A0A1Y0VZ77</accession>
<dbReference type="EMBL" id="CP021474">
    <property type="protein sequence ID" value="ARW19817.1"/>
    <property type="molecule type" value="Genomic_DNA"/>
</dbReference>
<dbReference type="InterPro" id="IPR036412">
    <property type="entry name" value="HAD-like_sf"/>
</dbReference>
<evidence type="ECO:0000313" key="1">
    <source>
        <dbReference type="EMBL" id="ARW19817.1"/>
    </source>
</evidence>
<reference evidence="1 3" key="1">
    <citation type="submission" date="2017-05" db="EMBL/GenBank/DDBJ databases">
        <title>Genome sequence of Pediococcus pentosaceus strain SRCM100892.</title>
        <authorList>
            <person name="Cho S.H."/>
        </authorList>
    </citation>
    <scope>NUCLEOTIDE SEQUENCE [LARGE SCALE GENOMIC DNA]</scope>
    <source>
        <strain evidence="1 3">SRCM100892</strain>
    </source>
</reference>
<name>A0A1Y0VZ77_PEDPE</name>
<dbReference type="PANTHER" id="PTHR10000:SF23">
    <property type="entry name" value="5-AMINO-6-(5-PHOSPHO-D-RIBITYLAMINO)URACIL PHOSPHATASE YITU"/>
    <property type="match status" value="1"/>
</dbReference>
<evidence type="ECO:0000313" key="3">
    <source>
        <dbReference type="Proteomes" id="UP000196118"/>
    </source>
</evidence>
<reference evidence="2" key="2">
    <citation type="submission" date="2020-11" db="EMBL/GenBank/DDBJ databases">
        <title>Antibiotic susceptibility profiles of Pediococcus pentosaceus from various origins and their implications for the safety assessment of strains with food-technology applications.</title>
        <authorList>
            <person name="Shani N."/>
            <person name="Oberhaensli S."/>
            <person name="Arias E."/>
        </authorList>
    </citation>
    <scope>NUCLEOTIDE SEQUENCE</scope>
    <source>
        <strain evidence="2">FAM 24207</strain>
    </source>
</reference>
<dbReference type="GO" id="GO:0016791">
    <property type="term" value="F:phosphatase activity"/>
    <property type="evidence" value="ECO:0007669"/>
    <property type="project" value="TreeGrafter"/>
</dbReference>